<dbReference type="Proteomes" id="UP000094801">
    <property type="component" value="Unassembled WGS sequence"/>
</dbReference>
<keyword evidence="3" id="KW-1185">Reference proteome</keyword>
<dbReference type="EMBL" id="KV453853">
    <property type="protein sequence ID" value="ODV85198.1"/>
    <property type="molecule type" value="Genomic_DNA"/>
</dbReference>
<gene>
    <name evidence="2" type="ORF">CANARDRAFT_176164</name>
</gene>
<evidence type="ECO:0000256" key="1">
    <source>
        <dbReference type="SAM" id="MobiDB-lite"/>
    </source>
</evidence>
<name>A0A1E4T0D4_9ASCO</name>
<protein>
    <submittedName>
        <fullName evidence="2">Uncharacterized protein</fullName>
    </submittedName>
</protein>
<proteinExistence type="predicted"/>
<accession>A0A1E4T0D4</accession>
<organism evidence="2 3">
    <name type="scientific">[Candida] arabinofermentans NRRL YB-2248</name>
    <dbReference type="NCBI Taxonomy" id="983967"/>
    <lineage>
        <taxon>Eukaryota</taxon>
        <taxon>Fungi</taxon>
        <taxon>Dikarya</taxon>
        <taxon>Ascomycota</taxon>
        <taxon>Saccharomycotina</taxon>
        <taxon>Pichiomycetes</taxon>
        <taxon>Pichiales</taxon>
        <taxon>Pichiaceae</taxon>
        <taxon>Ogataea</taxon>
        <taxon>Ogataea/Candida clade</taxon>
    </lineage>
</organism>
<feature type="compositionally biased region" description="Basic and acidic residues" evidence="1">
    <location>
        <begin position="7"/>
        <end position="22"/>
    </location>
</feature>
<feature type="region of interest" description="Disordered" evidence="1">
    <location>
        <begin position="1"/>
        <end position="24"/>
    </location>
</feature>
<dbReference type="AlphaFoldDB" id="A0A1E4T0D4"/>
<sequence length="55" mass="6419">MKLLGQARDETKRVNKKTDNSSRLRRIRHAVFPKIEAHPKRVIDKLSEYGLTTTD</sequence>
<reference evidence="3" key="1">
    <citation type="submission" date="2016-04" db="EMBL/GenBank/DDBJ databases">
        <title>Comparative genomics of biotechnologically important yeasts.</title>
        <authorList>
            <consortium name="DOE Joint Genome Institute"/>
            <person name="Riley R."/>
            <person name="Haridas S."/>
            <person name="Wolfe K.H."/>
            <person name="Lopes M.R."/>
            <person name="Hittinger C.T."/>
            <person name="Goker M."/>
            <person name="Salamov A."/>
            <person name="Wisecaver J."/>
            <person name="Long T.M."/>
            <person name="Aerts A.L."/>
            <person name="Barry K."/>
            <person name="Choi C."/>
            <person name="Clum A."/>
            <person name="Coughlan A.Y."/>
            <person name="Deshpande S."/>
            <person name="Douglass A.P."/>
            <person name="Hanson S.J."/>
            <person name="Klenk H.-P."/>
            <person name="Labutti K."/>
            <person name="Lapidus A."/>
            <person name="Lindquist E."/>
            <person name="Lipzen A."/>
            <person name="Meier-Kolthoff J.P."/>
            <person name="Ohm R.A."/>
            <person name="Otillar R.P."/>
            <person name="Pangilinan J."/>
            <person name="Peng Y."/>
            <person name="Rokas A."/>
            <person name="Rosa C.A."/>
            <person name="Scheuner C."/>
            <person name="Sibirny A.A."/>
            <person name="Slot J.C."/>
            <person name="Stielow J.B."/>
            <person name="Sun H."/>
            <person name="Kurtzman C.P."/>
            <person name="Blackwell M."/>
            <person name="Grigoriev I.V."/>
            <person name="Jeffries T.W."/>
        </authorList>
    </citation>
    <scope>NUCLEOTIDE SEQUENCE [LARGE SCALE GENOMIC DNA]</scope>
    <source>
        <strain evidence="3">NRRL YB-2248</strain>
    </source>
</reference>
<evidence type="ECO:0000313" key="2">
    <source>
        <dbReference type="EMBL" id="ODV85198.1"/>
    </source>
</evidence>
<evidence type="ECO:0000313" key="3">
    <source>
        <dbReference type="Proteomes" id="UP000094801"/>
    </source>
</evidence>